<keyword evidence="3 9" id="KW-0808">Transferase</keyword>
<dbReference type="PANTHER" id="PTHR22926:SF3">
    <property type="entry name" value="UNDECAPRENYL-PHOSPHATE ALPHA-N-ACETYLGLUCOSAMINYL 1-PHOSPHATE TRANSFERASE"/>
    <property type="match status" value="1"/>
</dbReference>
<evidence type="ECO:0000256" key="5">
    <source>
        <dbReference type="ARBA" id="ARBA00022989"/>
    </source>
</evidence>
<keyword evidence="7" id="KW-0479">Metal-binding</keyword>
<evidence type="ECO:0000256" key="6">
    <source>
        <dbReference type="ARBA" id="ARBA00023136"/>
    </source>
</evidence>
<evidence type="ECO:0000256" key="2">
    <source>
        <dbReference type="ARBA" id="ARBA00022475"/>
    </source>
</evidence>
<feature type="transmembrane region" description="Helical" evidence="8">
    <location>
        <begin position="163"/>
        <end position="181"/>
    </location>
</feature>
<evidence type="ECO:0000256" key="4">
    <source>
        <dbReference type="ARBA" id="ARBA00022692"/>
    </source>
</evidence>
<evidence type="ECO:0000313" key="10">
    <source>
        <dbReference type="Proteomes" id="UP000315252"/>
    </source>
</evidence>
<feature type="binding site" evidence="7">
    <location>
        <position position="154"/>
    </location>
    <ligand>
        <name>Mg(2+)</name>
        <dbReference type="ChEBI" id="CHEBI:18420"/>
    </ligand>
</feature>
<proteinExistence type="predicted"/>
<evidence type="ECO:0000256" key="7">
    <source>
        <dbReference type="PIRSR" id="PIRSR600715-1"/>
    </source>
</evidence>
<dbReference type="GO" id="GO:0009103">
    <property type="term" value="P:lipopolysaccharide biosynthetic process"/>
    <property type="evidence" value="ECO:0007669"/>
    <property type="project" value="TreeGrafter"/>
</dbReference>
<dbReference type="AlphaFoldDB" id="A0A545TR93"/>
<comment type="subcellular location">
    <subcellularLocation>
        <location evidence="1">Cell membrane</location>
        <topology evidence="1">Multi-pass membrane protein</topology>
    </subcellularLocation>
</comment>
<evidence type="ECO:0000313" key="9">
    <source>
        <dbReference type="EMBL" id="TQV79747.1"/>
    </source>
</evidence>
<feature type="transmembrane region" description="Helical" evidence="8">
    <location>
        <begin position="278"/>
        <end position="303"/>
    </location>
</feature>
<dbReference type="GO" id="GO:0044038">
    <property type="term" value="P:cell wall macromolecule biosynthetic process"/>
    <property type="evidence" value="ECO:0007669"/>
    <property type="project" value="TreeGrafter"/>
</dbReference>
<accession>A0A545TR93</accession>
<evidence type="ECO:0000256" key="8">
    <source>
        <dbReference type="SAM" id="Phobius"/>
    </source>
</evidence>
<organism evidence="9 10">
    <name type="scientific">Denitrobaculum tricleocarpae</name>
    <dbReference type="NCBI Taxonomy" id="2591009"/>
    <lineage>
        <taxon>Bacteria</taxon>
        <taxon>Pseudomonadati</taxon>
        <taxon>Pseudomonadota</taxon>
        <taxon>Alphaproteobacteria</taxon>
        <taxon>Rhodospirillales</taxon>
        <taxon>Rhodospirillaceae</taxon>
        <taxon>Denitrobaculum</taxon>
    </lineage>
</organism>
<dbReference type="GO" id="GO:0046872">
    <property type="term" value="F:metal ion binding"/>
    <property type="evidence" value="ECO:0007669"/>
    <property type="project" value="UniProtKB-KW"/>
</dbReference>
<dbReference type="InterPro" id="IPR000715">
    <property type="entry name" value="Glycosyl_transferase_4"/>
</dbReference>
<dbReference type="PANTHER" id="PTHR22926">
    <property type="entry name" value="PHOSPHO-N-ACETYLMURAMOYL-PENTAPEPTIDE-TRANSFERASE"/>
    <property type="match status" value="1"/>
</dbReference>
<dbReference type="GO" id="GO:0016780">
    <property type="term" value="F:phosphotransferase activity, for other substituted phosphate groups"/>
    <property type="evidence" value="ECO:0007669"/>
    <property type="project" value="InterPro"/>
</dbReference>
<feature type="transmembrane region" description="Helical" evidence="8">
    <location>
        <begin position="101"/>
        <end position="120"/>
    </location>
</feature>
<feature type="transmembrane region" description="Helical" evidence="8">
    <location>
        <begin position="187"/>
        <end position="204"/>
    </location>
</feature>
<feature type="binding site" evidence="7">
    <location>
        <position position="215"/>
    </location>
    <ligand>
        <name>Mg(2+)</name>
        <dbReference type="ChEBI" id="CHEBI:18420"/>
    </ligand>
</feature>
<dbReference type="EMBL" id="VHSH01000004">
    <property type="protein sequence ID" value="TQV79747.1"/>
    <property type="molecule type" value="Genomic_DNA"/>
</dbReference>
<keyword evidence="5 8" id="KW-1133">Transmembrane helix</keyword>
<feature type="transmembrane region" description="Helical" evidence="8">
    <location>
        <begin position="236"/>
        <end position="257"/>
    </location>
</feature>
<dbReference type="GO" id="GO:0071555">
    <property type="term" value="P:cell wall organization"/>
    <property type="evidence" value="ECO:0007669"/>
    <property type="project" value="TreeGrafter"/>
</dbReference>
<gene>
    <name evidence="9" type="ORF">FKG95_13670</name>
</gene>
<feature type="transmembrane region" description="Helical" evidence="8">
    <location>
        <begin position="6"/>
        <end position="29"/>
    </location>
</feature>
<keyword evidence="10" id="KW-1185">Reference proteome</keyword>
<feature type="transmembrane region" description="Helical" evidence="8">
    <location>
        <begin position="50"/>
        <end position="70"/>
    </location>
</feature>
<evidence type="ECO:0000256" key="3">
    <source>
        <dbReference type="ARBA" id="ARBA00022679"/>
    </source>
</evidence>
<keyword evidence="2" id="KW-1003">Cell membrane</keyword>
<dbReference type="CDD" id="cd06854">
    <property type="entry name" value="GT_WbpL_WbcO_like"/>
    <property type="match status" value="1"/>
</dbReference>
<feature type="transmembrane region" description="Helical" evidence="8">
    <location>
        <begin position="76"/>
        <end position="94"/>
    </location>
</feature>
<comment type="cofactor">
    <cofactor evidence="7">
        <name>Mg(2+)</name>
        <dbReference type="ChEBI" id="CHEBI:18420"/>
    </cofactor>
</comment>
<feature type="transmembrane region" description="Helical" evidence="8">
    <location>
        <begin position="309"/>
        <end position="327"/>
    </location>
</feature>
<evidence type="ECO:0000256" key="1">
    <source>
        <dbReference type="ARBA" id="ARBA00004651"/>
    </source>
</evidence>
<keyword evidence="4 8" id="KW-0812">Transmembrane</keyword>
<dbReference type="GO" id="GO:0005886">
    <property type="term" value="C:plasma membrane"/>
    <property type="evidence" value="ECO:0007669"/>
    <property type="project" value="UniProtKB-SubCell"/>
</dbReference>
<dbReference type="Pfam" id="PF00953">
    <property type="entry name" value="Glycos_transf_4"/>
    <property type="match status" value="1"/>
</dbReference>
<name>A0A545TR93_9PROT</name>
<keyword evidence="7" id="KW-0460">Magnesium</keyword>
<reference evidence="9 10" key="1">
    <citation type="submission" date="2019-06" db="EMBL/GenBank/DDBJ databases">
        <title>Whole genome sequence for Rhodospirillaceae sp. R148.</title>
        <authorList>
            <person name="Wang G."/>
        </authorList>
    </citation>
    <scope>NUCLEOTIDE SEQUENCE [LARGE SCALE GENOMIC DNA]</scope>
    <source>
        <strain evidence="9 10">R148</strain>
    </source>
</reference>
<keyword evidence="6 8" id="KW-0472">Membrane</keyword>
<comment type="caution">
    <text evidence="9">The sequence shown here is derived from an EMBL/GenBank/DDBJ whole genome shotgun (WGS) entry which is preliminary data.</text>
</comment>
<dbReference type="OrthoDB" id="9783652at2"/>
<protein>
    <submittedName>
        <fullName evidence="9">Glycosyltransferase family 4 protein</fullName>
    </submittedName>
</protein>
<dbReference type="Proteomes" id="UP000315252">
    <property type="component" value="Unassembled WGS sequence"/>
</dbReference>
<sequence>MTLTELIFAAGLGAVATWAMTFLVLKLLVRHGIFDTPNERSSHAQPKPRGGGLAVLAILLPSWGLISLFHGAAPPGFLAVLAATLILAAISWLDDVKNQPVVLRLIVQFAVVIAGIAFTASDSGGFLVFQGVLPDWLDHLFKALAWVWFINLFNFMDGADGITGIETLTVGLGLGLLYMLTQDGFGAAAYPIMLAACTLGFLVWNWAPSKIFLGDIGSVTLGYLIGWLLLVCAAQGHWAAALLLPLYYLCDATITLVRRALRGEKVWRGHREHFYQKAMLRGAGHAWVSRNLLLHNIALVFLALVSVSFLPWFALAAGTFVVAALLFRFANHPMTQQGTSSATE</sequence>
<dbReference type="RefSeq" id="WP_142896927.1">
    <property type="nucleotide sequence ID" value="NZ_ML660055.1"/>
</dbReference>